<dbReference type="GO" id="GO:0005509">
    <property type="term" value="F:calcium ion binding"/>
    <property type="evidence" value="ECO:0007669"/>
    <property type="project" value="InterPro"/>
</dbReference>
<dbReference type="Proteomes" id="UP000006512">
    <property type="component" value="Unassembled WGS sequence"/>
</dbReference>
<name>F4QKA2_9CAUL</name>
<dbReference type="STRING" id="715226.ABI_17200"/>
<dbReference type="PANTHER" id="PTHR38340:SF1">
    <property type="entry name" value="S-LAYER PROTEIN"/>
    <property type="match status" value="1"/>
</dbReference>
<comment type="subcellular location">
    <subcellularLocation>
        <location evidence="1">Secreted</location>
    </subcellularLocation>
</comment>
<accession>F4QKA2</accession>
<dbReference type="Gene3D" id="2.150.10.10">
    <property type="entry name" value="Serralysin-like metalloprotease, C-terminal"/>
    <property type="match status" value="9"/>
</dbReference>
<reference evidence="5" key="1">
    <citation type="submission" date="2011-03" db="EMBL/GenBank/DDBJ databases">
        <title>Draft genome sequence of Brevundimonas diminuta.</title>
        <authorList>
            <person name="Brown P.J.B."/>
            <person name="Buechlein A."/>
            <person name="Hemmerich C."/>
            <person name="Brun Y.V."/>
        </authorList>
    </citation>
    <scope>NUCLEOTIDE SEQUENCE [LARGE SCALE GENOMIC DNA]</scope>
    <source>
        <strain evidence="5">C19</strain>
    </source>
</reference>
<dbReference type="AlphaFoldDB" id="F4QKA2"/>
<dbReference type="InterPro" id="IPR001343">
    <property type="entry name" value="Hemolysn_Ca-bd"/>
</dbReference>
<evidence type="ECO:0000256" key="3">
    <source>
        <dbReference type="SAM" id="MobiDB-lite"/>
    </source>
</evidence>
<dbReference type="PANTHER" id="PTHR38340">
    <property type="entry name" value="S-LAYER PROTEIN"/>
    <property type="match status" value="1"/>
</dbReference>
<evidence type="ECO:0000256" key="2">
    <source>
        <dbReference type="ARBA" id="ARBA00022525"/>
    </source>
</evidence>
<feature type="region of interest" description="Disordered" evidence="3">
    <location>
        <begin position="91"/>
        <end position="123"/>
    </location>
</feature>
<proteinExistence type="predicted"/>
<dbReference type="EMBL" id="GL883077">
    <property type="protein sequence ID" value="EGF93280.1"/>
    <property type="molecule type" value="Genomic_DNA"/>
</dbReference>
<dbReference type="InterPro" id="IPR018511">
    <property type="entry name" value="Hemolysin-typ_Ca-bd_CS"/>
</dbReference>
<dbReference type="RefSeq" id="WP_006272476.1">
    <property type="nucleotide sequence ID" value="NZ_GL883077.1"/>
</dbReference>
<feature type="compositionally biased region" description="Gly residues" evidence="3">
    <location>
        <begin position="487"/>
        <end position="500"/>
    </location>
</feature>
<organism evidence="4 5">
    <name type="scientific">Asticcacaulis biprosthecium C19</name>
    <dbReference type="NCBI Taxonomy" id="715226"/>
    <lineage>
        <taxon>Bacteria</taxon>
        <taxon>Pseudomonadati</taxon>
        <taxon>Pseudomonadota</taxon>
        <taxon>Alphaproteobacteria</taxon>
        <taxon>Caulobacterales</taxon>
        <taxon>Caulobacteraceae</taxon>
        <taxon>Asticcacaulis</taxon>
    </lineage>
</organism>
<protein>
    <submittedName>
        <fullName evidence="4">Hemolysin-type calcium-binding repeat 2 copies family protein</fullName>
    </submittedName>
</protein>
<dbReference type="PRINTS" id="PR00313">
    <property type="entry name" value="CABNDNGRPT"/>
</dbReference>
<evidence type="ECO:0000313" key="5">
    <source>
        <dbReference type="Proteomes" id="UP000006512"/>
    </source>
</evidence>
<sequence>MKIRIKDSVLNPNLTAVALAVPSAPNAGIMSGAGDDTYNVPGDVVVENPNEGTDLVISTITYTLGANVENLTLSGSGNIDGTGNELGNVITGNDGDNSLTGNDGNDTLAGGNGNDTLTGGAGDDSFDDIGGVNSISGGDGDDYITYNNLTHNGSTFDGGDGVDTFNAYLLVSTKTINLADGTYADDYGTETLISIENVIGAPQTDVITGSDAANMLNGLGGEDSLYGGGGNDTIYGGDNYDVIYGGDGVNELYGEGGDDYIQTQTSFYGSTYDGGDGSDMLDYSWIFGDYGIVIDLTVGTYTDGFGSETLLNFERVLGTQGSETLIGTTGANQIYGNAGNDSIVGFGGADTLNGGEGNDTVTALTDFDGEDSVDGGEGDDVITSSGYGTFLGGDGNDTVLANNGANETLDGGAGTDLLDTTSWDDGYSINLATGVTNYSPESFINFENAIMGDGNDTVTGTSGANDIDGGAGEDTLLGEDGNDTLHGGAGQDTLSGGGGNDELFGDSGNSSILGGSGNDTIHASTDWFNISFGQDGDDLIYGNFQIDQLDGGAGNDTMYGYDGGDSINGIDGNDAIYGGNGNDTLNGGLGTDTLVGGLDNDTYSVDNTGDVVTEANGQGTDTIFSTVTYSLSGRYIEFLTLTGAANINATGNSLAQTLTGNTGNNTLTGLGGNDRLDGGAGGADTLIGGAGDDTYVISTTGDTVTETIGEGWDLVESAITYTLGSEVERLTLTGSANINGTGNGLNNVLTGNAGNNTLAGGLGDDTYYVQNAADHVSESSNSGTDSVFSTVTYSLAGKQIENLTLTDAAVDATGNGLANTLVGNANANTLDGGAGHDSLNGSAGADTMIGGTGNDSYAVDDVGDVVTEAASSGGDVVNASVTCTLSAEVESLVLTGTAAINGTGNAGNNTLTGNSGNNVLSGGLGNDTYYVQNTGDNVVEAGGAGTDLIYSTVTYTLAGRFAETLTLTGTANINATGNSNSNTLIGNDGNNTLNGKGGPDKLTGGLGADIFLFEAGSAKDTIYDFSAAQNDTINVNAYTGGVANNSLVAQVGGNVVITFDASNTITVIGASQADVLAHMAW</sequence>
<evidence type="ECO:0000256" key="1">
    <source>
        <dbReference type="ARBA" id="ARBA00004613"/>
    </source>
</evidence>
<dbReference type="InterPro" id="IPR011049">
    <property type="entry name" value="Serralysin-like_metalloprot_C"/>
</dbReference>
<feature type="compositionally biased region" description="Polar residues" evidence="3">
    <location>
        <begin position="91"/>
        <end position="105"/>
    </location>
</feature>
<dbReference type="PROSITE" id="PS00330">
    <property type="entry name" value="HEMOLYSIN_CALCIUM"/>
    <property type="match status" value="8"/>
</dbReference>
<dbReference type="SUPFAM" id="SSF51120">
    <property type="entry name" value="beta-Roll"/>
    <property type="match status" value="8"/>
</dbReference>
<dbReference type="InterPro" id="IPR050557">
    <property type="entry name" value="RTX_toxin/Mannuronan_C5-epim"/>
</dbReference>
<keyword evidence="2" id="KW-0964">Secreted</keyword>
<dbReference type="HOGENOM" id="CLU_289331_0_0_5"/>
<feature type="region of interest" description="Disordered" evidence="3">
    <location>
        <begin position="460"/>
        <end position="511"/>
    </location>
</feature>
<dbReference type="eggNOG" id="COG2931">
    <property type="taxonomic scope" value="Bacteria"/>
</dbReference>
<evidence type="ECO:0000313" key="4">
    <source>
        <dbReference type="EMBL" id="EGF93280.1"/>
    </source>
</evidence>
<dbReference type="Pfam" id="PF00353">
    <property type="entry name" value="HemolysinCabind"/>
    <property type="match status" value="14"/>
</dbReference>
<gene>
    <name evidence="4" type="ORF">ABI_17200</name>
</gene>
<dbReference type="GO" id="GO:0005576">
    <property type="term" value="C:extracellular region"/>
    <property type="evidence" value="ECO:0007669"/>
    <property type="project" value="UniProtKB-SubCell"/>
</dbReference>
<keyword evidence="5" id="KW-1185">Reference proteome</keyword>